<dbReference type="InterPro" id="IPR025347">
    <property type="entry name" value="DUF4251"/>
</dbReference>
<evidence type="ECO:0000313" key="3">
    <source>
        <dbReference type="Proteomes" id="UP000706891"/>
    </source>
</evidence>
<reference evidence="2" key="1">
    <citation type="submission" date="2020-08" db="EMBL/GenBank/DDBJ databases">
        <authorList>
            <person name="Cejkova D."/>
            <person name="Kubasova T."/>
            <person name="Jahodarova E."/>
            <person name="Rychlik I."/>
        </authorList>
    </citation>
    <scope>NUCLEOTIDE SEQUENCE</scope>
    <source>
        <strain evidence="2">An824</strain>
    </source>
</reference>
<keyword evidence="1" id="KW-0732">Signal</keyword>
<gene>
    <name evidence="2" type="ORF">H6A34_08705</name>
</gene>
<organism evidence="2 3">
    <name type="scientific">Marseilla massiliensis</name>
    <dbReference type="NCBI Taxonomy" id="1841864"/>
    <lineage>
        <taxon>Bacteria</taxon>
        <taxon>Pseudomonadati</taxon>
        <taxon>Bacteroidota</taxon>
        <taxon>Bacteroidia</taxon>
        <taxon>Bacteroidales</taxon>
        <taxon>Prevotellaceae</taxon>
        <taxon>Marseilla</taxon>
    </lineage>
</organism>
<dbReference type="AlphaFoldDB" id="A0A938WRN8"/>
<feature type="signal peptide" evidence="1">
    <location>
        <begin position="1"/>
        <end position="20"/>
    </location>
</feature>
<evidence type="ECO:0000256" key="1">
    <source>
        <dbReference type="SAM" id="SignalP"/>
    </source>
</evidence>
<accession>A0A938WRN8</accession>
<name>A0A938WRN8_9BACT</name>
<proteinExistence type="predicted"/>
<dbReference type="Gene3D" id="2.40.128.410">
    <property type="match status" value="1"/>
</dbReference>
<dbReference type="PROSITE" id="PS51257">
    <property type="entry name" value="PROKAR_LIPOPROTEIN"/>
    <property type="match status" value="1"/>
</dbReference>
<sequence>MKCLISLIIAVLTLASCATADKVARDERRREKAGMVAESIESGRYRVGIRTAYPIRGAAVQVTGDYGLEVSGDSVTVYLPYFGRGYTLPYGGGKGLNFKALTTEYDVRKMKRGRTRVEFSTRNDEDTYRFTVDVFDNGQVSIDVQPQQRSRISYSGELE</sequence>
<dbReference type="Proteomes" id="UP000706891">
    <property type="component" value="Unassembled WGS sequence"/>
</dbReference>
<evidence type="ECO:0000313" key="2">
    <source>
        <dbReference type="EMBL" id="MBM6673952.1"/>
    </source>
</evidence>
<dbReference type="RefSeq" id="WP_205104937.1">
    <property type="nucleotide sequence ID" value="NZ_JACJJG010000044.1"/>
</dbReference>
<comment type="caution">
    <text evidence="2">The sequence shown here is derived from an EMBL/GenBank/DDBJ whole genome shotgun (WGS) entry which is preliminary data.</text>
</comment>
<keyword evidence="3" id="KW-1185">Reference proteome</keyword>
<dbReference type="Pfam" id="PF14059">
    <property type="entry name" value="DUF4251"/>
    <property type="match status" value="1"/>
</dbReference>
<feature type="chain" id="PRO_5036998694" evidence="1">
    <location>
        <begin position="21"/>
        <end position="159"/>
    </location>
</feature>
<reference evidence="2" key="2">
    <citation type="journal article" date="2021" name="Sci. Rep.">
        <title>The distribution of antibiotic resistance genes in chicken gut microbiota commensals.</title>
        <authorList>
            <person name="Juricova H."/>
            <person name="Matiasovicova J."/>
            <person name="Kubasova T."/>
            <person name="Cejkova D."/>
            <person name="Rychlik I."/>
        </authorList>
    </citation>
    <scope>NUCLEOTIDE SEQUENCE</scope>
    <source>
        <strain evidence="2">An824</strain>
    </source>
</reference>
<protein>
    <submittedName>
        <fullName evidence="2">DUF4251 domain-containing protein</fullName>
    </submittedName>
</protein>
<dbReference type="EMBL" id="JACJJG010000044">
    <property type="protein sequence ID" value="MBM6673952.1"/>
    <property type="molecule type" value="Genomic_DNA"/>
</dbReference>